<protein>
    <submittedName>
        <fullName evidence="2">Histidine phosphatase family protein</fullName>
    </submittedName>
</protein>
<evidence type="ECO:0000313" key="2">
    <source>
        <dbReference type="EMBL" id="RKP45616.1"/>
    </source>
</evidence>
<feature type="signal peptide" evidence="1">
    <location>
        <begin position="1"/>
        <end position="34"/>
    </location>
</feature>
<keyword evidence="3" id="KW-1185">Reference proteome</keyword>
<dbReference type="Proteomes" id="UP000280434">
    <property type="component" value="Unassembled WGS sequence"/>
</dbReference>
<comment type="caution">
    <text evidence="2">The sequence shown here is derived from an EMBL/GenBank/DDBJ whole genome shotgun (WGS) entry which is preliminary data.</text>
</comment>
<reference evidence="2 3" key="1">
    <citation type="submission" date="2018-10" db="EMBL/GenBank/DDBJ databases">
        <title>Paraburkholderia sp. 7MK8-2, isolated from soil.</title>
        <authorList>
            <person name="Gao Z.-H."/>
            <person name="Qiu L.-H."/>
        </authorList>
    </citation>
    <scope>NUCLEOTIDE SEQUENCE [LARGE SCALE GENOMIC DNA]</scope>
    <source>
        <strain evidence="2 3">7MK8-2</strain>
    </source>
</reference>
<dbReference type="EMBL" id="RBZV01000009">
    <property type="protein sequence ID" value="RKP45616.1"/>
    <property type="molecule type" value="Genomic_DNA"/>
</dbReference>
<gene>
    <name evidence="2" type="ORF">D7S89_19985</name>
</gene>
<accession>A0A494XAX6</accession>
<proteinExistence type="predicted"/>
<sequence length="235" mass="25465">MDRLRTDRLRQACKGIAVAAGLCLCLFSAPMAQAAGDDIETLVFLRHGEKPAQGYGQLDCQGLNRALALPAVIAAKFGKPDAIFAPNPGEQKDDNGKSYYYVRPLATIEPTAIQFGLPIETPYGFSQIDALGRTLVAPTYRGKLVVVAWEHRLIEKLVRDLVATHGGRASDVPVWPSKDFDSLYIVKLDWRDGTPRASFTHERQGLDGRTHDCPCAALPDAASDASTAAKSAETK</sequence>
<evidence type="ECO:0000256" key="1">
    <source>
        <dbReference type="SAM" id="SignalP"/>
    </source>
</evidence>
<evidence type="ECO:0000313" key="3">
    <source>
        <dbReference type="Proteomes" id="UP000280434"/>
    </source>
</evidence>
<feature type="chain" id="PRO_5019747786" evidence="1">
    <location>
        <begin position="35"/>
        <end position="235"/>
    </location>
</feature>
<dbReference type="AlphaFoldDB" id="A0A494XAX6"/>
<name>A0A494XAX6_9BURK</name>
<organism evidence="2 3">
    <name type="scientific">Trinickia fusca</name>
    <dbReference type="NCBI Taxonomy" id="2419777"/>
    <lineage>
        <taxon>Bacteria</taxon>
        <taxon>Pseudomonadati</taxon>
        <taxon>Pseudomonadota</taxon>
        <taxon>Betaproteobacteria</taxon>
        <taxon>Burkholderiales</taxon>
        <taxon>Burkholderiaceae</taxon>
        <taxon>Trinickia</taxon>
    </lineage>
</organism>
<keyword evidence="1" id="KW-0732">Signal</keyword>
<dbReference type="OrthoDB" id="7001291at2"/>